<accession>A0ACB8G6B6</accession>
<dbReference type="Proteomes" id="UP000827872">
    <property type="component" value="Linkage Group LG02"/>
</dbReference>
<comment type="caution">
    <text evidence="1">The sequence shown here is derived from an EMBL/GenBank/DDBJ whole genome shotgun (WGS) entry which is preliminary data.</text>
</comment>
<proteinExistence type="predicted"/>
<gene>
    <name evidence="1" type="ORF">K3G42_032984</name>
</gene>
<keyword evidence="2" id="KW-1185">Reference proteome</keyword>
<evidence type="ECO:0000313" key="2">
    <source>
        <dbReference type="Proteomes" id="UP000827872"/>
    </source>
</evidence>
<protein>
    <submittedName>
        <fullName evidence="1">Uncharacterized protein</fullName>
    </submittedName>
</protein>
<evidence type="ECO:0000313" key="1">
    <source>
        <dbReference type="EMBL" id="KAH8015050.1"/>
    </source>
</evidence>
<organism evidence="1 2">
    <name type="scientific">Sphaerodactylus townsendi</name>
    <dbReference type="NCBI Taxonomy" id="933632"/>
    <lineage>
        <taxon>Eukaryota</taxon>
        <taxon>Metazoa</taxon>
        <taxon>Chordata</taxon>
        <taxon>Craniata</taxon>
        <taxon>Vertebrata</taxon>
        <taxon>Euteleostomi</taxon>
        <taxon>Lepidosauria</taxon>
        <taxon>Squamata</taxon>
        <taxon>Bifurcata</taxon>
        <taxon>Gekkota</taxon>
        <taxon>Sphaerodactylidae</taxon>
        <taxon>Sphaerodactylus</taxon>
    </lineage>
</organism>
<sequence>MFSPSQEERCVPNKEPVKYGELVVLGSRIAVEDGEAKRVGLAGDDIWQASGWGMENLEGQLERRETSEVSTGGGPEREAE</sequence>
<reference evidence="1" key="1">
    <citation type="submission" date="2021-08" db="EMBL/GenBank/DDBJ databases">
        <title>The first chromosome-level gecko genome reveals the dynamic sex chromosomes of Neotropical dwarf geckos (Sphaerodactylidae: Sphaerodactylus).</title>
        <authorList>
            <person name="Pinto B.J."/>
            <person name="Keating S.E."/>
            <person name="Gamble T."/>
        </authorList>
    </citation>
    <scope>NUCLEOTIDE SEQUENCE</scope>
    <source>
        <strain evidence="1">TG3544</strain>
    </source>
</reference>
<name>A0ACB8G6B6_9SAUR</name>
<dbReference type="EMBL" id="CM037615">
    <property type="protein sequence ID" value="KAH8015050.1"/>
    <property type="molecule type" value="Genomic_DNA"/>
</dbReference>